<dbReference type="Proteomes" id="UP000652219">
    <property type="component" value="Unassembled WGS sequence"/>
</dbReference>
<keyword evidence="5" id="KW-0418">Kinase</keyword>
<dbReference type="PANTHER" id="PTHR10606:SF32">
    <property type="entry name" value="6-PHOSPHOFRUCTO-2-KINASE 1"/>
    <property type="match status" value="1"/>
</dbReference>
<keyword evidence="1" id="KW-0547">Nucleotide-binding</keyword>
<dbReference type="SUPFAM" id="SSF53254">
    <property type="entry name" value="Phosphoglycerate mutase-like"/>
    <property type="match status" value="1"/>
</dbReference>
<reference evidence="5 6" key="1">
    <citation type="journal article" date="2020" name="Phytopathology">
        <title>Genome Sequence Resources of Colletotrichum truncatum, C. plurivorum, C. musicola, and C. sojae: Four Species Pathogenic to Soybean (Glycine max).</title>
        <authorList>
            <person name="Rogerio F."/>
            <person name="Boufleur T.R."/>
            <person name="Ciampi-Guillardi M."/>
            <person name="Sukno S.A."/>
            <person name="Thon M.R."/>
            <person name="Massola Junior N.S."/>
            <person name="Baroncelli R."/>
        </authorList>
    </citation>
    <scope>NUCLEOTIDE SEQUENCE [LARGE SCALE GENOMIC DNA]</scope>
    <source>
        <strain evidence="5 6">LFN0009</strain>
    </source>
</reference>
<evidence type="ECO:0000256" key="3">
    <source>
        <dbReference type="SAM" id="MobiDB-lite"/>
    </source>
</evidence>
<feature type="domain" description="6-phosphofructo-2-kinase" evidence="4">
    <location>
        <begin position="158"/>
        <end position="212"/>
    </location>
</feature>
<comment type="caution">
    <text evidence="5">The sequence shown here is derived from an EMBL/GenBank/DDBJ whole genome shotgun (WGS) entry which is preliminary data.</text>
</comment>
<dbReference type="Pfam" id="PF01591">
    <property type="entry name" value="6PF2K"/>
    <property type="match status" value="2"/>
</dbReference>
<keyword evidence="5" id="KW-0808">Transferase</keyword>
<evidence type="ECO:0000259" key="4">
    <source>
        <dbReference type="Pfam" id="PF01591"/>
    </source>
</evidence>
<dbReference type="InterPro" id="IPR013079">
    <property type="entry name" value="6Phosfructo_kin"/>
</dbReference>
<dbReference type="GO" id="GO:0005829">
    <property type="term" value="C:cytosol"/>
    <property type="evidence" value="ECO:0007669"/>
    <property type="project" value="TreeGrafter"/>
</dbReference>
<dbReference type="GO" id="GO:0006000">
    <property type="term" value="P:fructose metabolic process"/>
    <property type="evidence" value="ECO:0007669"/>
    <property type="project" value="InterPro"/>
</dbReference>
<evidence type="ECO:0000313" key="6">
    <source>
        <dbReference type="Proteomes" id="UP000652219"/>
    </source>
</evidence>
<accession>A0A8H6JXL1</accession>
<sequence length="686" mass="76743">MPSAVFPRSPDLGLAQAKQSALAKLAMSSNAKDSRAPSSSSPTHPNNSSSISNPNGEPPPPYVSHPHHDALLPPPAMAHAIRSMNDLNGPIALRDRSYIASSDTPPAMRSVVSTAPNSPRIPPVRQNSGGTTPRLRPHPATLNVPGMTVSRASPDGKISDRDVAAKLVIIMVGLPARGKSYITKKVQRYLSWQQYNSRIFNVGNRRRVAAGLSSPMKSPAKSPWTPSPMSFDPPTQAASILLNGRPAQGIKEPTELSLDANDASDTMDQSANFFEPTNETASKIREQVALDTLDELLDYLLHQGGSVGILDATNSTIHRRQLLVDRIKAREPKLGILFIESICHDQNLLEANMRLKLSGPDYRDKDPHQSLADFKKRVAAYESAYVPIGDYEESHDLQYIQMIDVGRKLVQYRLRGFLSGGISSYLTTFNLAPRQIWLTRHGQSDDNLHGKLGGDSDLTPDGERYGKALHDFITQKRKEWLIEQKDKIAQSSFPPKAGDHTPPYPEMNRELEEKNFCVWTSMLKRSVQTAAHFEADDDYDVKNWAMLNELNTGLFEGMTYEEIAKRFPGEYRKRAEDKLHYTYPGIGGEGYLQVIARLRDMVREIERIEDHVLIIGHRSVCRVLMAYFMDLTRNEIADLDVPLGMLFSIEPKPYGYDFHAYRYNSQKDAFAEIPNYRPQRTVDRAA</sequence>
<organism evidence="5 6">
    <name type="scientific">Colletotrichum sojae</name>
    <dbReference type="NCBI Taxonomy" id="2175907"/>
    <lineage>
        <taxon>Eukaryota</taxon>
        <taxon>Fungi</taxon>
        <taxon>Dikarya</taxon>
        <taxon>Ascomycota</taxon>
        <taxon>Pezizomycotina</taxon>
        <taxon>Sordariomycetes</taxon>
        <taxon>Hypocreomycetidae</taxon>
        <taxon>Glomerellales</taxon>
        <taxon>Glomerellaceae</taxon>
        <taxon>Colletotrichum</taxon>
        <taxon>Colletotrichum orchidearum species complex</taxon>
    </lineage>
</organism>
<dbReference type="GO" id="GO:0003873">
    <property type="term" value="F:6-phosphofructo-2-kinase activity"/>
    <property type="evidence" value="ECO:0007669"/>
    <property type="project" value="InterPro"/>
</dbReference>
<feature type="domain" description="6-phosphofructo-2-kinase" evidence="4">
    <location>
        <begin position="267"/>
        <end position="432"/>
    </location>
</feature>
<evidence type="ECO:0000256" key="2">
    <source>
        <dbReference type="ARBA" id="ARBA00022840"/>
    </source>
</evidence>
<name>A0A8H6JXL1_9PEZI</name>
<dbReference type="InterPro" id="IPR029033">
    <property type="entry name" value="His_PPase_superfam"/>
</dbReference>
<dbReference type="GO" id="GO:0005524">
    <property type="term" value="F:ATP binding"/>
    <property type="evidence" value="ECO:0007669"/>
    <property type="project" value="UniProtKB-KW"/>
</dbReference>
<dbReference type="PROSITE" id="PS00175">
    <property type="entry name" value="PG_MUTASE"/>
    <property type="match status" value="1"/>
</dbReference>
<feature type="region of interest" description="Disordered" evidence="3">
    <location>
        <begin position="23"/>
        <end position="73"/>
    </location>
</feature>
<evidence type="ECO:0000313" key="5">
    <source>
        <dbReference type="EMBL" id="KAF6821319.1"/>
    </source>
</evidence>
<dbReference type="SUPFAM" id="SSF52540">
    <property type="entry name" value="P-loop containing nucleoside triphosphate hydrolases"/>
    <property type="match status" value="1"/>
</dbReference>
<dbReference type="PRINTS" id="PR00991">
    <property type="entry name" value="6PFRUCTKNASE"/>
</dbReference>
<dbReference type="EMBL" id="WIGN01000002">
    <property type="protein sequence ID" value="KAF6821319.1"/>
    <property type="molecule type" value="Genomic_DNA"/>
</dbReference>
<evidence type="ECO:0000256" key="1">
    <source>
        <dbReference type="ARBA" id="ARBA00022741"/>
    </source>
</evidence>
<dbReference type="InterPro" id="IPR001345">
    <property type="entry name" value="PG/BPGM_mutase_AS"/>
</dbReference>
<proteinExistence type="predicted"/>
<dbReference type="InterPro" id="IPR027417">
    <property type="entry name" value="P-loop_NTPase"/>
</dbReference>
<dbReference type="Pfam" id="PF00300">
    <property type="entry name" value="His_Phos_1"/>
    <property type="match status" value="1"/>
</dbReference>
<dbReference type="Gene3D" id="3.40.50.1240">
    <property type="entry name" value="Phosphoglycerate mutase-like"/>
    <property type="match status" value="1"/>
</dbReference>
<keyword evidence="6" id="KW-1185">Reference proteome</keyword>
<protein>
    <submittedName>
        <fullName evidence="5">6-phosphofructo-2-kinase 1</fullName>
    </submittedName>
</protein>
<dbReference type="Gene3D" id="3.40.50.300">
    <property type="entry name" value="P-loop containing nucleotide triphosphate hydrolases"/>
    <property type="match status" value="1"/>
</dbReference>
<dbReference type="SMART" id="SM00855">
    <property type="entry name" value="PGAM"/>
    <property type="match status" value="1"/>
</dbReference>
<feature type="compositionally biased region" description="Low complexity" evidence="3">
    <location>
        <begin position="37"/>
        <end position="55"/>
    </location>
</feature>
<dbReference type="InterPro" id="IPR003094">
    <property type="entry name" value="6Pfruct_kin"/>
</dbReference>
<dbReference type="PANTHER" id="PTHR10606">
    <property type="entry name" value="6-PHOSPHOFRUCTO-2-KINASE/FRUCTOSE-2,6-BISPHOSPHATASE"/>
    <property type="match status" value="1"/>
</dbReference>
<keyword evidence="2" id="KW-0067">ATP-binding</keyword>
<gene>
    <name evidence="5" type="ORF">CSOJ01_00325</name>
</gene>
<dbReference type="AlphaFoldDB" id="A0A8H6JXL1"/>
<dbReference type="InterPro" id="IPR013078">
    <property type="entry name" value="His_Pase_superF_clade-1"/>
</dbReference>
<feature type="region of interest" description="Disordered" evidence="3">
    <location>
        <begin position="102"/>
        <end position="155"/>
    </location>
</feature>
<dbReference type="CDD" id="cd07067">
    <property type="entry name" value="HP_PGM_like"/>
    <property type="match status" value="1"/>
</dbReference>
<dbReference type="GO" id="GO:0006003">
    <property type="term" value="P:fructose 2,6-bisphosphate metabolic process"/>
    <property type="evidence" value="ECO:0007669"/>
    <property type="project" value="InterPro"/>
</dbReference>